<feature type="region of interest" description="Disordered" evidence="1">
    <location>
        <begin position="1"/>
        <end position="21"/>
    </location>
</feature>
<gene>
    <name evidence="2" type="ORF">Trichorick_01084</name>
</gene>
<dbReference type="RefSeq" id="WP_323737974.1">
    <property type="nucleotide sequence ID" value="NZ_CP112932.1"/>
</dbReference>
<evidence type="ECO:0000256" key="1">
    <source>
        <dbReference type="SAM" id="MobiDB-lite"/>
    </source>
</evidence>
<evidence type="ECO:0000313" key="2">
    <source>
        <dbReference type="EMBL" id="WPY01179.1"/>
    </source>
</evidence>
<feature type="compositionally biased region" description="Basic and acidic residues" evidence="1">
    <location>
        <begin position="1"/>
        <end position="12"/>
    </location>
</feature>
<protein>
    <submittedName>
        <fullName evidence="2">Uncharacterized protein</fullName>
    </submittedName>
</protein>
<dbReference type="Proteomes" id="UP001326613">
    <property type="component" value="Chromosome"/>
</dbReference>
<evidence type="ECO:0000313" key="3">
    <source>
        <dbReference type="Proteomes" id="UP001326613"/>
    </source>
</evidence>
<dbReference type="EMBL" id="CP112932">
    <property type="protein sequence ID" value="WPY01179.1"/>
    <property type="molecule type" value="Genomic_DNA"/>
</dbReference>
<sequence length="620" mass="68523">MKRIGDEQRQDKQPPVNKPNTTVNAALAMLKQSKQKQPEEMPKDKVPENISQLMEQFGQSVVIQEKKPVSLTYSPQQIIQKQHIQQEEESKTSKIEQKKPVQQQQIFKPIVMKTGGAYQAMQQIAEDPKIEAFKTRLINTQNIIDEIKQKKTFPLDYIPIIEKRLQLPSEYLAINAEILTNSQIGMQYQDDQEGFNIGAFMRRSGLQLLSAGVTHADHQIAPSTFDALNVVLQDPNLTLDSENIALATLKVAASKGQVLPKETLQIVSQHFANREAIYTYVMAAKSTTAVLPKNGLEALGAGLANPELHEPIAMTFAFVAQKVGTPTLSPDTILALTEIAKDPSSKSAVRQNAIIALKLREPESHTLVVETLRECIQTNPNNAIGEVAEKILQGLALENEIFFKEQLQSLMIIANELENNPQFVFDEIATQAVADILKQQVPAEVTEAALTIFGLAAQKQQVLPEGVLKAIEPHLFSADGGVSIKAVLSFTLIAQQQPLPNSTSVTLSNMLLDPKYDQPENSSLKILIAEAFGQAKFKEQVPAEAATNLLQFVQNTSELPNIQAQDLSSIKINILCGLSKPSNEIKEMVLNGLVNVTEKEFDKQVVEIAQKIFTHITEQL</sequence>
<proteinExistence type="predicted"/>
<organism evidence="2 3">
    <name type="scientific">Candidatus Trichorickettsia mobilis</name>
    <dbReference type="NCBI Taxonomy" id="1346319"/>
    <lineage>
        <taxon>Bacteria</taxon>
        <taxon>Pseudomonadati</taxon>
        <taxon>Pseudomonadota</taxon>
        <taxon>Alphaproteobacteria</taxon>
        <taxon>Rickettsiales</taxon>
        <taxon>Rickettsiaceae</taxon>
        <taxon>Rickettsieae</taxon>
        <taxon>Candidatus Trichorickettsia</taxon>
    </lineage>
</organism>
<dbReference type="InterPro" id="IPR016024">
    <property type="entry name" value="ARM-type_fold"/>
</dbReference>
<name>A0ABZ0UW91_9RICK</name>
<reference evidence="2 3" key="1">
    <citation type="submission" date="2022-10" db="EMBL/GenBank/DDBJ databases">
        <title>Host association and intracellularity evolved multiple times independently in the Rickettsiales.</title>
        <authorList>
            <person name="Castelli M."/>
            <person name="Nardi T."/>
            <person name="Gammuto L."/>
            <person name="Bellinzona G."/>
            <person name="Sabaneyeva E."/>
            <person name="Potekhin A."/>
            <person name="Serra V."/>
            <person name="Petroni G."/>
            <person name="Sassera D."/>
        </authorList>
    </citation>
    <scope>NUCLEOTIDE SEQUENCE [LARGE SCALE GENOMIC DNA]</scope>
    <source>
        <strain evidence="2 3">Kr 154-4</strain>
    </source>
</reference>
<dbReference type="SUPFAM" id="SSF48371">
    <property type="entry name" value="ARM repeat"/>
    <property type="match status" value="1"/>
</dbReference>
<accession>A0ABZ0UW91</accession>
<keyword evidence="3" id="KW-1185">Reference proteome</keyword>